<evidence type="ECO:0000313" key="2">
    <source>
        <dbReference type="Proteomes" id="UP001158576"/>
    </source>
</evidence>
<keyword evidence="2" id="KW-1185">Reference proteome</keyword>
<sequence>MKFQRNKGTRRSIGVSNPAKFVRKEVDRRISRLSMLAIPEDLSVHPPKPSATPKVSKTKQLRKSASANFLKKKFQLKKIKSKIQNKFAKVEVEEIFCPAVCPNDKFEWTRIRSSSELNDFADEDFVAWEEDVSKVKFFGFL</sequence>
<protein>
    <submittedName>
        <fullName evidence="1">Oidioi.mRNA.OKI2018_I69.chr1.g3748.t1.cds</fullName>
    </submittedName>
</protein>
<dbReference type="EMBL" id="OU015566">
    <property type="protein sequence ID" value="CAG5108339.1"/>
    <property type="molecule type" value="Genomic_DNA"/>
</dbReference>
<gene>
    <name evidence="1" type="ORF">OKIOD_LOCUS12513</name>
</gene>
<dbReference type="Proteomes" id="UP001158576">
    <property type="component" value="Chromosome 1"/>
</dbReference>
<accession>A0ABN7SUV6</accession>
<organism evidence="1 2">
    <name type="scientific">Oikopleura dioica</name>
    <name type="common">Tunicate</name>
    <dbReference type="NCBI Taxonomy" id="34765"/>
    <lineage>
        <taxon>Eukaryota</taxon>
        <taxon>Metazoa</taxon>
        <taxon>Chordata</taxon>
        <taxon>Tunicata</taxon>
        <taxon>Appendicularia</taxon>
        <taxon>Copelata</taxon>
        <taxon>Oikopleuridae</taxon>
        <taxon>Oikopleura</taxon>
    </lineage>
</organism>
<name>A0ABN7SUV6_OIKDI</name>
<evidence type="ECO:0000313" key="1">
    <source>
        <dbReference type="EMBL" id="CAG5108339.1"/>
    </source>
</evidence>
<reference evidence="1 2" key="1">
    <citation type="submission" date="2021-04" db="EMBL/GenBank/DDBJ databases">
        <authorList>
            <person name="Bliznina A."/>
        </authorList>
    </citation>
    <scope>NUCLEOTIDE SEQUENCE [LARGE SCALE GENOMIC DNA]</scope>
</reference>
<proteinExistence type="predicted"/>